<dbReference type="Proteomes" id="UP001064048">
    <property type="component" value="Chromosome 6"/>
</dbReference>
<evidence type="ECO:0000313" key="1">
    <source>
        <dbReference type="EMBL" id="KAI8436299.1"/>
    </source>
</evidence>
<proteinExistence type="predicted"/>
<comment type="caution">
    <text evidence="1">The sequence shown here is derived from an EMBL/GenBank/DDBJ whole genome shotgun (WGS) entry which is preliminary data.</text>
</comment>
<keyword evidence="2" id="KW-1185">Reference proteome</keyword>
<organism evidence="1 2">
    <name type="scientific">Choristoneura fumiferana</name>
    <name type="common">Spruce budworm moth</name>
    <name type="synonym">Archips fumiferana</name>
    <dbReference type="NCBI Taxonomy" id="7141"/>
    <lineage>
        <taxon>Eukaryota</taxon>
        <taxon>Metazoa</taxon>
        <taxon>Ecdysozoa</taxon>
        <taxon>Arthropoda</taxon>
        <taxon>Hexapoda</taxon>
        <taxon>Insecta</taxon>
        <taxon>Pterygota</taxon>
        <taxon>Neoptera</taxon>
        <taxon>Endopterygota</taxon>
        <taxon>Lepidoptera</taxon>
        <taxon>Glossata</taxon>
        <taxon>Ditrysia</taxon>
        <taxon>Tortricoidea</taxon>
        <taxon>Tortricidae</taxon>
        <taxon>Tortricinae</taxon>
        <taxon>Choristoneura</taxon>
    </lineage>
</organism>
<protein>
    <submittedName>
        <fullName evidence="1">Uncharacterized protein</fullName>
    </submittedName>
</protein>
<gene>
    <name evidence="1" type="ORF">MSG28_004340</name>
</gene>
<dbReference type="EMBL" id="CM046106">
    <property type="protein sequence ID" value="KAI8436299.1"/>
    <property type="molecule type" value="Genomic_DNA"/>
</dbReference>
<feature type="non-terminal residue" evidence="1">
    <location>
        <position position="191"/>
    </location>
</feature>
<accession>A0ACC0KIX2</accession>
<reference evidence="1 2" key="1">
    <citation type="journal article" date="2022" name="Genome Biol. Evol.">
        <title>The Spruce Budworm Genome: Reconstructing the Evolutionary History of Antifreeze Proteins.</title>
        <authorList>
            <person name="Beliveau C."/>
            <person name="Gagne P."/>
            <person name="Picq S."/>
            <person name="Vernygora O."/>
            <person name="Keeling C.I."/>
            <person name="Pinkney K."/>
            <person name="Doucet D."/>
            <person name="Wen F."/>
            <person name="Johnston J.S."/>
            <person name="Maaroufi H."/>
            <person name="Boyle B."/>
            <person name="Laroche J."/>
            <person name="Dewar K."/>
            <person name="Juretic N."/>
            <person name="Blackburn G."/>
            <person name="Nisole A."/>
            <person name="Brunet B."/>
            <person name="Brandao M."/>
            <person name="Lumley L."/>
            <person name="Duan J."/>
            <person name="Quan G."/>
            <person name="Lucarotti C.J."/>
            <person name="Roe A.D."/>
            <person name="Sperling F.A.H."/>
            <person name="Levesque R.C."/>
            <person name="Cusson M."/>
        </authorList>
    </citation>
    <scope>NUCLEOTIDE SEQUENCE [LARGE SCALE GENOMIC DNA]</scope>
    <source>
        <strain evidence="1">Glfc:IPQL:Cfum</strain>
    </source>
</reference>
<name>A0ACC0KIX2_CHOFU</name>
<sequence>MLDRYQPAFNHQAKELVKSIEPLAGKGETSIWVKASDVTLNTVCNCRTEEEGKSGRQRKWHNQVSRREVQDELNTIIATGYDTLSTVIPYTLMLIGTFPELPYLDAVFKESVRLFPPVPIVSRDCNEELQLKNYKLPAGCHCTIGIWAILRLPIWGPDAEQFRPERWLEPDSLPKSPGAYCSFSLGKRNCI</sequence>
<evidence type="ECO:0000313" key="2">
    <source>
        <dbReference type="Proteomes" id="UP001064048"/>
    </source>
</evidence>